<dbReference type="Pfam" id="PF00534">
    <property type="entry name" value="Glycos_transf_1"/>
    <property type="match status" value="1"/>
</dbReference>
<dbReference type="HOGENOM" id="CLU_009583_2_4_0"/>
<accession>D1C651</accession>
<gene>
    <name evidence="3" type="ordered locus">Sthe_0150</name>
</gene>
<dbReference type="KEGG" id="sti:Sthe_0150"/>
<dbReference type="EMBL" id="CP001823">
    <property type="protein sequence ID" value="ACZ37589.1"/>
    <property type="molecule type" value="Genomic_DNA"/>
</dbReference>
<dbReference type="InParanoid" id="D1C651"/>
<proteinExistence type="predicted"/>
<evidence type="ECO:0000313" key="4">
    <source>
        <dbReference type="Proteomes" id="UP000002027"/>
    </source>
</evidence>
<dbReference type="InterPro" id="IPR001296">
    <property type="entry name" value="Glyco_trans_1"/>
</dbReference>
<dbReference type="eggNOG" id="COG0438">
    <property type="taxonomic scope" value="Bacteria"/>
</dbReference>
<protein>
    <submittedName>
        <fullName evidence="3">Glycosyl transferase group 1</fullName>
    </submittedName>
</protein>
<feature type="domain" description="Glycosyl transferase family 1" evidence="1">
    <location>
        <begin position="183"/>
        <end position="344"/>
    </location>
</feature>
<dbReference type="STRING" id="479434.Sthe_0150"/>
<evidence type="ECO:0000313" key="3">
    <source>
        <dbReference type="EMBL" id="ACZ37589.1"/>
    </source>
</evidence>
<dbReference type="AlphaFoldDB" id="D1C651"/>
<evidence type="ECO:0000259" key="2">
    <source>
        <dbReference type="Pfam" id="PF13579"/>
    </source>
</evidence>
<organism evidence="3 4">
    <name type="scientific">Sphaerobacter thermophilus (strain ATCC 49802 / DSM 20745 / KCCM 41009 / NCIMB 13125 / S 6022)</name>
    <dbReference type="NCBI Taxonomy" id="479434"/>
    <lineage>
        <taxon>Bacteria</taxon>
        <taxon>Pseudomonadati</taxon>
        <taxon>Thermomicrobiota</taxon>
        <taxon>Thermomicrobia</taxon>
        <taxon>Sphaerobacterales</taxon>
        <taxon>Sphaerobacterineae</taxon>
        <taxon>Sphaerobacteraceae</taxon>
        <taxon>Sphaerobacter</taxon>
    </lineage>
</organism>
<dbReference type="GO" id="GO:0016757">
    <property type="term" value="F:glycosyltransferase activity"/>
    <property type="evidence" value="ECO:0007669"/>
    <property type="project" value="InterPro"/>
</dbReference>
<dbReference type="CDD" id="cd03801">
    <property type="entry name" value="GT4_PimA-like"/>
    <property type="match status" value="1"/>
</dbReference>
<dbReference type="InterPro" id="IPR050194">
    <property type="entry name" value="Glycosyltransferase_grp1"/>
</dbReference>
<keyword evidence="4" id="KW-1185">Reference proteome</keyword>
<sequence>MKILMLSKALVTGVYQKKLEELARLPGVELMAVVPPYWLEERVGVLRLERRYTEGYRLVELPMVFNGRHHIHFYPRLGRIVRDFRPDIFHIDEEPYNTVTFHASVLGRMVGARVVFFTWQNLYRRYPPPFRLFELANYRMAAAAVAGINDAAEVLRRKGYRGRLEVIPQFGVDPDLFQPRSDPRPRDLPRIGYAGRLVPEKGVDVLIDAFARLRNRAQLHIIGSGTERTRLEMQAGALGVRDRVLFRGAVPAADMPQALAELDVLVIPSRTRRNWKEQFGRVIIEAMACQVPVVGSDSGEIPGTIGDAGVVVPEGDAAALAAALDDLLSNEEKRLALARRARQRVLDHFTQRAIAERYYRLYRSLLPVGRDGQVWERVPDTEGIERVPR</sequence>
<name>D1C651_SPHTD</name>
<keyword evidence="3" id="KW-0808">Transferase</keyword>
<dbReference type="CAZy" id="GT4">
    <property type="family name" value="Glycosyltransferase Family 4"/>
</dbReference>
<dbReference type="SUPFAM" id="SSF53756">
    <property type="entry name" value="UDP-Glycosyltransferase/glycogen phosphorylase"/>
    <property type="match status" value="1"/>
</dbReference>
<reference evidence="4" key="1">
    <citation type="submission" date="2009-11" db="EMBL/GenBank/DDBJ databases">
        <title>The complete chromosome 1 of Sphaerobacter thermophilus DSM 20745.</title>
        <authorList>
            <person name="Lucas S."/>
            <person name="Copeland A."/>
            <person name="Lapidus A."/>
            <person name="Glavina del Rio T."/>
            <person name="Dalin E."/>
            <person name="Tice H."/>
            <person name="Bruce D."/>
            <person name="Goodwin L."/>
            <person name="Pitluck S."/>
            <person name="Kyrpides N."/>
            <person name="Mavromatis K."/>
            <person name="Ivanova N."/>
            <person name="Mikhailova N."/>
            <person name="LaButti K.M."/>
            <person name="Clum A."/>
            <person name="Sun H.I."/>
            <person name="Brettin T."/>
            <person name="Detter J.C."/>
            <person name="Han C."/>
            <person name="Larimer F."/>
            <person name="Land M."/>
            <person name="Hauser L."/>
            <person name="Markowitz V."/>
            <person name="Cheng J.F."/>
            <person name="Hugenholtz P."/>
            <person name="Woyke T."/>
            <person name="Wu D."/>
            <person name="Steenblock K."/>
            <person name="Schneider S."/>
            <person name="Pukall R."/>
            <person name="Goeker M."/>
            <person name="Klenk H.P."/>
            <person name="Eisen J.A."/>
        </authorList>
    </citation>
    <scope>NUCLEOTIDE SEQUENCE [LARGE SCALE GENOMIC DNA]</scope>
    <source>
        <strain evidence="4">ATCC 49802 / DSM 20745 / S 6022</strain>
    </source>
</reference>
<dbReference type="Pfam" id="PF13579">
    <property type="entry name" value="Glyco_trans_4_4"/>
    <property type="match status" value="1"/>
</dbReference>
<dbReference type="InterPro" id="IPR028098">
    <property type="entry name" value="Glyco_trans_4-like_N"/>
</dbReference>
<dbReference type="PANTHER" id="PTHR45947">
    <property type="entry name" value="SULFOQUINOVOSYL TRANSFERASE SQD2"/>
    <property type="match status" value="1"/>
</dbReference>
<dbReference type="PANTHER" id="PTHR45947:SF3">
    <property type="entry name" value="SULFOQUINOVOSYL TRANSFERASE SQD2"/>
    <property type="match status" value="1"/>
</dbReference>
<dbReference type="RefSeq" id="WP_012870637.1">
    <property type="nucleotide sequence ID" value="NC_013523.1"/>
</dbReference>
<dbReference type="Gene3D" id="3.40.50.2000">
    <property type="entry name" value="Glycogen Phosphorylase B"/>
    <property type="match status" value="2"/>
</dbReference>
<feature type="domain" description="Glycosyltransferase subfamily 4-like N-terminal" evidence="2">
    <location>
        <begin position="20"/>
        <end position="168"/>
    </location>
</feature>
<dbReference type="Proteomes" id="UP000002027">
    <property type="component" value="Chromosome 1"/>
</dbReference>
<dbReference type="OrthoDB" id="9806653at2"/>
<reference evidence="3 4" key="2">
    <citation type="journal article" date="2010" name="Stand. Genomic Sci.">
        <title>Complete genome sequence of Desulfohalobium retbaense type strain (HR(100)).</title>
        <authorList>
            <person name="Spring S."/>
            <person name="Nolan M."/>
            <person name="Lapidus A."/>
            <person name="Glavina Del Rio T."/>
            <person name="Copeland A."/>
            <person name="Tice H."/>
            <person name="Cheng J.F."/>
            <person name="Lucas S."/>
            <person name="Land M."/>
            <person name="Chen F."/>
            <person name="Bruce D."/>
            <person name="Goodwin L."/>
            <person name="Pitluck S."/>
            <person name="Ivanova N."/>
            <person name="Mavromatis K."/>
            <person name="Mikhailova N."/>
            <person name="Pati A."/>
            <person name="Chen A."/>
            <person name="Palaniappan K."/>
            <person name="Hauser L."/>
            <person name="Chang Y.J."/>
            <person name="Jeffries C.D."/>
            <person name="Munk C."/>
            <person name="Kiss H."/>
            <person name="Chain P."/>
            <person name="Han C."/>
            <person name="Brettin T."/>
            <person name="Detter J.C."/>
            <person name="Schuler E."/>
            <person name="Goker M."/>
            <person name="Rohde M."/>
            <person name="Bristow J."/>
            <person name="Eisen J.A."/>
            <person name="Markowitz V."/>
            <person name="Hugenholtz P."/>
            <person name="Kyrpides N.C."/>
            <person name="Klenk H.P."/>
        </authorList>
    </citation>
    <scope>NUCLEOTIDE SEQUENCE [LARGE SCALE GENOMIC DNA]</scope>
    <source>
        <strain evidence="4">ATCC 49802 / DSM 20745 / S 6022</strain>
    </source>
</reference>
<evidence type="ECO:0000259" key="1">
    <source>
        <dbReference type="Pfam" id="PF00534"/>
    </source>
</evidence>